<proteinExistence type="predicted"/>
<gene>
    <name evidence="2" type="ORF">GUJ93_ZPchr0008g13388</name>
</gene>
<feature type="transmembrane region" description="Helical" evidence="1">
    <location>
        <begin position="12"/>
        <end position="39"/>
    </location>
</feature>
<keyword evidence="1" id="KW-1133">Transmembrane helix</keyword>
<evidence type="ECO:0000313" key="3">
    <source>
        <dbReference type="Proteomes" id="UP000729402"/>
    </source>
</evidence>
<evidence type="ECO:0000256" key="1">
    <source>
        <dbReference type="SAM" id="Phobius"/>
    </source>
</evidence>
<keyword evidence="1" id="KW-0812">Transmembrane</keyword>
<sequence length="103" mass="11376">MLSAKLPLLNRNVMLLMLVFELLLIVLLAQPLLLPLLYLHRSLNRTSRLRDLEVGSEASTEASATAAGMAEVALQEGPEVLAVEEDILVFPHSLVRLRPSLLH</sequence>
<dbReference type="Proteomes" id="UP000729402">
    <property type="component" value="Unassembled WGS sequence"/>
</dbReference>
<reference evidence="2" key="1">
    <citation type="journal article" date="2021" name="bioRxiv">
        <title>Whole Genome Assembly and Annotation of Northern Wild Rice, Zizania palustris L., Supports a Whole Genome Duplication in the Zizania Genus.</title>
        <authorList>
            <person name="Haas M."/>
            <person name="Kono T."/>
            <person name="Macchietto M."/>
            <person name="Millas R."/>
            <person name="McGilp L."/>
            <person name="Shao M."/>
            <person name="Duquette J."/>
            <person name="Hirsch C.N."/>
            <person name="Kimball J."/>
        </authorList>
    </citation>
    <scope>NUCLEOTIDE SEQUENCE</scope>
    <source>
        <tissue evidence="2">Fresh leaf tissue</tissue>
    </source>
</reference>
<comment type="caution">
    <text evidence="2">The sequence shown here is derived from an EMBL/GenBank/DDBJ whole genome shotgun (WGS) entry which is preliminary data.</text>
</comment>
<evidence type="ECO:0000313" key="2">
    <source>
        <dbReference type="EMBL" id="KAG8048330.1"/>
    </source>
</evidence>
<organism evidence="2 3">
    <name type="scientific">Zizania palustris</name>
    <name type="common">Northern wild rice</name>
    <dbReference type="NCBI Taxonomy" id="103762"/>
    <lineage>
        <taxon>Eukaryota</taxon>
        <taxon>Viridiplantae</taxon>
        <taxon>Streptophyta</taxon>
        <taxon>Embryophyta</taxon>
        <taxon>Tracheophyta</taxon>
        <taxon>Spermatophyta</taxon>
        <taxon>Magnoliopsida</taxon>
        <taxon>Liliopsida</taxon>
        <taxon>Poales</taxon>
        <taxon>Poaceae</taxon>
        <taxon>BOP clade</taxon>
        <taxon>Oryzoideae</taxon>
        <taxon>Oryzeae</taxon>
        <taxon>Zizaniinae</taxon>
        <taxon>Zizania</taxon>
    </lineage>
</organism>
<dbReference type="EMBL" id="JAAALK010000290">
    <property type="protein sequence ID" value="KAG8048330.1"/>
    <property type="molecule type" value="Genomic_DNA"/>
</dbReference>
<protein>
    <submittedName>
        <fullName evidence="2">Uncharacterized protein</fullName>
    </submittedName>
</protein>
<name>A0A8J5V2C0_ZIZPA</name>
<keyword evidence="3" id="KW-1185">Reference proteome</keyword>
<accession>A0A8J5V2C0</accession>
<keyword evidence="1" id="KW-0472">Membrane</keyword>
<dbReference type="AlphaFoldDB" id="A0A8J5V2C0"/>
<reference evidence="2" key="2">
    <citation type="submission" date="2021-02" db="EMBL/GenBank/DDBJ databases">
        <authorList>
            <person name="Kimball J.A."/>
            <person name="Haas M.W."/>
            <person name="Macchietto M."/>
            <person name="Kono T."/>
            <person name="Duquette J."/>
            <person name="Shao M."/>
        </authorList>
    </citation>
    <scope>NUCLEOTIDE SEQUENCE</scope>
    <source>
        <tissue evidence="2">Fresh leaf tissue</tissue>
    </source>
</reference>